<dbReference type="PANTHER" id="PTHR32196:SF21">
    <property type="entry name" value="ABC TRANSPORTER PERMEASE PROTEIN YPHD-RELATED"/>
    <property type="match status" value="1"/>
</dbReference>
<evidence type="ECO:0000256" key="6">
    <source>
        <dbReference type="ARBA" id="ARBA00022989"/>
    </source>
</evidence>
<feature type="transmembrane region" description="Helical" evidence="8">
    <location>
        <begin position="121"/>
        <end position="142"/>
    </location>
</feature>
<dbReference type="EMBL" id="VZPE01000007">
    <property type="protein sequence ID" value="KAB0569397.1"/>
    <property type="molecule type" value="Genomic_DNA"/>
</dbReference>
<keyword evidence="7 8" id="KW-0472">Membrane</keyword>
<evidence type="ECO:0000256" key="2">
    <source>
        <dbReference type="ARBA" id="ARBA00022448"/>
    </source>
</evidence>
<proteinExistence type="predicted"/>
<keyword evidence="4" id="KW-0997">Cell inner membrane</keyword>
<dbReference type="GO" id="GO:0005886">
    <property type="term" value="C:plasma membrane"/>
    <property type="evidence" value="ECO:0007669"/>
    <property type="project" value="UniProtKB-SubCell"/>
</dbReference>
<feature type="transmembrane region" description="Helical" evidence="8">
    <location>
        <begin position="201"/>
        <end position="221"/>
    </location>
</feature>
<feature type="transmembrane region" description="Helical" evidence="8">
    <location>
        <begin position="353"/>
        <end position="370"/>
    </location>
</feature>
<evidence type="ECO:0000313" key="9">
    <source>
        <dbReference type="EMBL" id="KAB0569397.1"/>
    </source>
</evidence>
<dbReference type="Pfam" id="PF02653">
    <property type="entry name" value="BPD_transp_2"/>
    <property type="match status" value="1"/>
</dbReference>
<feature type="transmembrane region" description="Helical" evidence="8">
    <location>
        <begin position="295"/>
        <end position="316"/>
    </location>
</feature>
<evidence type="ECO:0000256" key="4">
    <source>
        <dbReference type="ARBA" id="ARBA00022519"/>
    </source>
</evidence>
<keyword evidence="2" id="KW-0813">Transport</keyword>
<dbReference type="InterPro" id="IPR001851">
    <property type="entry name" value="ABC_transp_permease"/>
</dbReference>
<organism evidence="9">
    <name type="scientific">Brucella pituitosa</name>
    <dbReference type="NCBI Taxonomy" id="571256"/>
    <lineage>
        <taxon>Bacteria</taxon>
        <taxon>Pseudomonadati</taxon>
        <taxon>Pseudomonadota</taxon>
        <taxon>Alphaproteobacteria</taxon>
        <taxon>Hyphomicrobiales</taxon>
        <taxon>Brucellaceae</taxon>
        <taxon>Brucella/Ochrobactrum group</taxon>
        <taxon>Brucella</taxon>
    </lineage>
</organism>
<feature type="transmembrane region" description="Helical" evidence="8">
    <location>
        <begin position="328"/>
        <end position="346"/>
    </location>
</feature>
<gene>
    <name evidence="9" type="ORF">F7Q93_16815</name>
</gene>
<accession>A0A643EX35</accession>
<keyword evidence="3" id="KW-1003">Cell membrane</keyword>
<keyword evidence="6 8" id="KW-1133">Transmembrane helix</keyword>
<sequence length="408" mass="43128">MVPVWRHSSLRDQDLFSGLKCPAKNCSSLDSNIEKAACNVTRGLSIDDPESVSHSAIIPASLVACFRPETIVSACERLPGLSRSLGSIKSVSQERIVLILAAVLFAGFALTLDGFRATGNLIAIVRSVSVLGILAIGMGLVVIGRGIDLSVVAVMVIATALQLELLHHGWNLLSASSIVFLIVVAIGSVNGFLVAYASVPALFATLATSAFVFGFVRSQILTQDVVSVPQDAVALLSLGQARLVGLPLDVLLFGGMLVIGWLFLRYTKPGRFLYLMGDNYQAARTMGIAVRPLTLLQYIVSALLAWIAGVATAVSLQSMNTRIVNSTLLYDVVLVVVIGGIGLSGGKGGMRNVLVGALLIGILLNGMTILDLPNIYQNLIKATILLAAIILDGRLNPRDEQTSQQGDI</sequence>
<dbReference type="CDD" id="cd06579">
    <property type="entry name" value="TM_PBP1_transp_AraH_like"/>
    <property type="match status" value="1"/>
</dbReference>
<evidence type="ECO:0000256" key="8">
    <source>
        <dbReference type="SAM" id="Phobius"/>
    </source>
</evidence>
<evidence type="ECO:0000256" key="5">
    <source>
        <dbReference type="ARBA" id="ARBA00022692"/>
    </source>
</evidence>
<feature type="transmembrane region" description="Helical" evidence="8">
    <location>
        <begin position="241"/>
        <end position="264"/>
    </location>
</feature>
<evidence type="ECO:0000256" key="1">
    <source>
        <dbReference type="ARBA" id="ARBA00004651"/>
    </source>
</evidence>
<dbReference type="PANTHER" id="PTHR32196">
    <property type="entry name" value="ABC TRANSPORTER PERMEASE PROTEIN YPHD-RELATED-RELATED"/>
    <property type="match status" value="1"/>
</dbReference>
<protein>
    <submittedName>
        <fullName evidence="9">ABC transporter permease</fullName>
    </submittedName>
</protein>
<evidence type="ECO:0000256" key="7">
    <source>
        <dbReference type="ARBA" id="ARBA00023136"/>
    </source>
</evidence>
<dbReference type="AlphaFoldDB" id="A0A643EX35"/>
<feature type="transmembrane region" description="Helical" evidence="8">
    <location>
        <begin position="149"/>
        <end position="166"/>
    </location>
</feature>
<keyword evidence="5 8" id="KW-0812">Transmembrane</keyword>
<name>A0A643EX35_9HYPH</name>
<comment type="caution">
    <text evidence="9">The sequence shown here is derived from an EMBL/GenBank/DDBJ whole genome shotgun (WGS) entry which is preliminary data.</text>
</comment>
<comment type="subcellular location">
    <subcellularLocation>
        <location evidence="1">Cell membrane</location>
        <topology evidence="1">Multi-pass membrane protein</topology>
    </subcellularLocation>
</comment>
<feature type="transmembrane region" description="Helical" evidence="8">
    <location>
        <begin position="96"/>
        <end position="115"/>
    </location>
</feature>
<feature type="transmembrane region" description="Helical" evidence="8">
    <location>
        <begin position="172"/>
        <end position="194"/>
    </location>
</feature>
<reference evidence="9" key="1">
    <citation type="submission" date="2019-09" db="EMBL/GenBank/DDBJ databases">
        <title>Draft genome sequences of 48 bacterial type strains from the CCUG.</title>
        <authorList>
            <person name="Tunovic T."/>
            <person name="Pineiro-Iglesias B."/>
            <person name="Unosson C."/>
            <person name="Inganas E."/>
            <person name="Ohlen M."/>
            <person name="Cardew S."/>
            <person name="Jensie-Markopoulos S."/>
            <person name="Salva-Serra F."/>
            <person name="Jaen-Luchoro D."/>
            <person name="Karlsson R."/>
            <person name="Svensson-Stadler L."/>
            <person name="Chun J."/>
            <person name="Moore E."/>
        </authorList>
    </citation>
    <scope>NUCLEOTIDE SEQUENCE</scope>
    <source>
        <strain evidence="9">CCUG 50899</strain>
    </source>
</reference>
<dbReference type="GO" id="GO:0022857">
    <property type="term" value="F:transmembrane transporter activity"/>
    <property type="evidence" value="ECO:0007669"/>
    <property type="project" value="InterPro"/>
</dbReference>
<evidence type="ECO:0000256" key="3">
    <source>
        <dbReference type="ARBA" id="ARBA00022475"/>
    </source>
</evidence>